<evidence type="ECO:0000313" key="2">
    <source>
        <dbReference type="EMBL" id="ETO60262.1"/>
    </source>
</evidence>
<feature type="region of interest" description="Disordered" evidence="1">
    <location>
        <begin position="1"/>
        <end position="37"/>
    </location>
</feature>
<dbReference type="EMBL" id="ANJA01003961">
    <property type="protein sequence ID" value="ETO60262.1"/>
    <property type="molecule type" value="Genomic_DNA"/>
</dbReference>
<proteinExistence type="predicted"/>
<feature type="compositionally biased region" description="Basic and acidic residues" evidence="1">
    <location>
        <begin position="8"/>
        <end position="25"/>
    </location>
</feature>
<dbReference type="AlphaFoldDB" id="A0A080Z0V1"/>
<evidence type="ECO:0000256" key="1">
    <source>
        <dbReference type="SAM" id="MobiDB-lite"/>
    </source>
</evidence>
<accession>A0A080Z0V1</accession>
<dbReference type="Proteomes" id="UP000028582">
    <property type="component" value="Unassembled WGS sequence"/>
</dbReference>
<name>A0A080Z0V1_PHYNI</name>
<evidence type="ECO:0008006" key="4">
    <source>
        <dbReference type="Google" id="ProtNLM"/>
    </source>
</evidence>
<organism evidence="2 3">
    <name type="scientific">Phytophthora nicotianae P1976</name>
    <dbReference type="NCBI Taxonomy" id="1317066"/>
    <lineage>
        <taxon>Eukaryota</taxon>
        <taxon>Sar</taxon>
        <taxon>Stramenopiles</taxon>
        <taxon>Oomycota</taxon>
        <taxon>Peronosporomycetes</taxon>
        <taxon>Peronosporales</taxon>
        <taxon>Peronosporaceae</taxon>
        <taxon>Phytophthora</taxon>
    </lineage>
</organism>
<protein>
    <recommendedName>
        <fullName evidence="4">PiggyBac transposable element-derived protein domain-containing protein</fullName>
    </recommendedName>
</protein>
<reference evidence="2 3" key="1">
    <citation type="submission" date="2013-11" db="EMBL/GenBank/DDBJ databases">
        <title>The Genome Sequence of Phytophthora parasitica P1976.</title>
        <authorList>
            <consortium name="The Broad Institute Genomics Platform"/>
            <person name="Russ C."/>
            <person name="Tyler B."/>
            <person name="Panabieres F."/>
            <person name="Shan W."/>
            <person name="Tripathy S."/>
            <person name="Grunwald N."/>
            <person name="Machado M."/>
            <person name="Johnson C.S."/>
            <person name="Walker B."/>
            <person name="Young S."/>
            <person name="Zeng Q."/>
            <person name="Gargeya S."/>
            <person name="Fitzgerald M."/>
            <person name="Haas B."/>
            <person name="Abouelleil A."/>
            <person name="Allen A.W."/>
            <person name="Alvarado L."/>
            <person name="Arachchi H.M."/>
            <person name="Berlin A.M."/>
            <person name="Chapman S.B."/>
            <person name="Gainer-Dewar J."/>
            <person name="Goldberg J."/>
            <person name="Griggs A."/>
            <person name="Gujja S."/>
            <person name="Hansen M."/>
            <person name="Howarth C."/>
            <person name="Imamovic A."/>
            <person name="Ireland A."/>
            <person name="Larimer J."/>
            <person name="McCowan C."/>
            <person name="Murphy C."/>
            <person name="Pearson M."/>
            <person name="Poon T.W."/>
            <person name="Priest M."/>
            <person name="Roberts A."/>
            <person name="Saif S."/>
            <person name="Shea T."/>
            <person name="Sisk P."/>
            <person name="Sykes S."/>
            <person name="Wortman J."/>
            <person name="Nusbaum C."/>
            <person name="Birren B."/>
        </authorList>
    </citation>
    <scope>NUCLEOTIDE SEQUENCE [LARGE SCALE GENOMIC DNA]</scope>
    <source>
        <strain evidence="2 3">P1976</strain>
    </source>
</reference>
<comment type="caution">
    <text evidence="2">The sequence shown here is derived from an EMBL/GenBank/DDBJ whole genome shotgun (WGS) entry which is preliminary data.</text>
</comment>
<dbReference type="PANTHER" id="PTHR37069:SF2">
    <property type="entry name" value="PIGGYBAC TRANSPOSABLE ELEMENT-DERIVED PROTEIN DOMAIN-CONTAINING PROTEIN"/>
    <property type="match status" value="1"/>
</dbReference>
<evidence type="ECO:0000313" key="3">
    <source>
        <dbReference type="Proteomes" id="UP000028582"/>
    </source>
</evidence>
<gene>
    <name evidence="2" type="ORF">F444_21510</name>
</gene>
<sequence>MVKPRGKIPRDTEVTGHDLRNDGWTRKPPPRSSLDDRYKYIRPEGHPNGTVDLDYFLGEVAVLDFYADVMRSRARGSIPRGAAVVVASSATGDDQLAVAREAVRHNPLPNIEPDAARGTAISRGEATVNAAGDEDNEDDFDTLGNQYGAIESGDEAEKDDVDAGEYDSDQDVEEFCTPEDLVDDVDETEAEIAEEVLFAANFLESFGGADEVLAGNLQNIVLRSLLATGWEDVVKPNIDEHMMGPYHPVSNTGSYPGLRQGYSAPSAEALLHGDSPFAQFFYFLPVVLWQHIAGCSNDYHRDMLPLRIDAAYSRYRKKQRRNPDLPRKTRRDI</sequence>
<dbReference type="PANTHER" id="PTHR37069">
    <property type="entry name" value="DDE_TNP_1_7 DOMAIN-CONTAINING PROTEIN"/>
    <property type="match status" value="1"/>
</dbReference>